<dbReference type="GO" id="GO:0031177">
    <property type="term" value="F:phosphopantetheine binding"/>
    <property type="evidence" value="ECO:0007669"/>
    <property type="project" value="TreeGrafter"/>
</dbReference>
<dbReference type="Pfam" id="PF00668">
    <property type="entry name" value="Condensation"/>
    <property type="match status" value="1"/>
</dbReference>
<dbReference type="Gene3D" id="3.40.50.980">
    <property type="match status" value="2"/>
</dbReference>
<dbReference type="Gene3D" id="3.30.559.30">
    <property type="entry name" value="Nonribosomal peptide synthetase, condensation domain"/>
    <property type="match status" value="1"/>
</dbReference>
<dbReference type="Gene3D" id="3.30.559.10">
    <property type="entry name" value="Chloramphenicol acetyltransferase-like domain"/>
    <property type="match status" value="1"/>
</dbReference>
<dbReference type="Pfam" id="PF00501">
    <property type="entry name" value="AMP-binding"/>
    <property type="match status" value="1"/>
</dbReference>
<dbReference type="GO" id="GO:0047527">
    <property type="term" value="F:2,3-dihydroxybenzoate-serine ligase activity"/>
    <property type="evidence" value="ECO:0007669"/>
    <property type="project" value="TreeGrafter"/>
</dbReference>
<organism evidence="4 5">
    <name type="scientific">Streptosporangium minutum</name>
    <dbReference type="NCBI Taxonomy" id="569862"/>
    <lineage>
        <taxon>Bacteria</taxon>
        <taxon>Bacillati</taxon>
        <taxon>Actinomycetota</taxon>
        <taxon>Actinomycetes</taxon>
        <taxon>Streptosporangiales</taxon>
        <taxon>Streptosporangiaceae</taxon>
        <taxon>Streptosporangium</taxon>
    </lineage>
</organism>
<dbReference type="SUPFAM" id="SSF52777">
    <property type="entry name" value="CoA-dependent acyltransferases"/>
    <property type="match status" value="2"/>
</dbReference>
<dbReference type="GO" id="GO:0043041">
    <property type="term" value="P:amino acid activation for nonribosomal peptide biosynthetic process"/>
    <property type="evidence" value="ECO:0007669"/>
    <property type="project" value="TreeGrafter"/>
</dbReference>
<evidence type="ECO:0000259" key="2">
    <source>
        <dbReference type="Pfam" id="PF00501"/>
    </source>
</evidence>
<keyword evidence="5" id="KW-1185">Reference proteome</keyword>
<reference evidence="4 5" key="1">
    <citation type="submission" date="2017-05" db="EMBL/GenBank/DDBJ databases">
        <title>Biotechnological potential of actinobacteria isolated from South African environments.</title>
        <authorList>
            <person name="Le Roes-Hill M."/>
            <person name="Prins A."/>
            <person name="Durrell K.A."/>
        </authorList>
    </citation>
    <scope>NUCLEOTIDE SEQUENCE [LARGE SCALE GENOMIC DNA]</scope>
    <source>
        <strain evidence="4">M26</strain>
    </source>
</reference>
<evidence type="ECO:0008006" key="6">
    <source>
        <dbReference type="Google" id="ProtNLM"/>
    </source>
</evidence>
<feature type="non-terminal residue" evidence="4">
    <location>
        <position position="573"/>
    </location>
</feature>
<protein>
    <recommendedName>
        <fullName evidence="6">Non-ribosomal peptide synthetase</fullName>
    </recommendedName>
</protein>
<evidence type="ECO:0000256" key="1">
    <source>
        <dbReference type="SAM" id="MobiDB-lite"/>
    </source>
</evidence>
<feature type="domain" description="Condensation" evidence="3">
    <location>
        <begin position="15"/>
        <end position="411"/>
    </location>
</feature>
<dbReference type="GO" id="GO:0009239">
    <property type="term" value="P:enterobactin biosynthetic process"/>
    <property type="evidence" value="ECO:0007669"/>
    <property type="project" value="TreeGrafter"/>
</dbReference>
<evidence type="ECO:0000259" key="3">
    <source>
        <dbReference type="Pfam" id="PF00668"/>
    </source>
</evidence>
<feature type="region of interest" description="Disordered" evidence="1">
    <location>
        <begin position="544"/>
        <end position="573"/>
    </location>
</feature>
<feature type="compositionally biased region" description="Gly residues" evidence="1">
    <location>
        <begin position="556"/>
        <end position="573"/>
    </location>
</feature>
<dbReference type="GO" id="GO:0009366">
    <property type="term" value="C:enterobactin synthetase complex"/>
    <property type="evidence" value="ECO:0007669"/>
    <property type="project" value="TreeGrafter"/>
</dbReference>
<dbReference type="EMBL" id="NGFP01000297">
    <property type="protein sequence ID" value="OUC86638.1"/>
    <property type="molecule type" value="Genomic_DNA"/>
</dbReference>
<dbReference type="GO" id="GO:0008610">
    <property type="term" value="P:lipid biosynthetic process"/>
    <property type="evidence" value="ECO:0007669"/>
    <property type="project" value="UniProtKB-ARBA"/>
</dbReference>
<sequence>MWHAQRITPEDPIHIAQYIEISGPVDPVLFASAVRLAAREVDAIHVRIVEGGQIVEEREPACPFLDLGDERTALEWMRAQLASPLGEGSLLATALLRVADDRYLWYLRCHHVIMDGYSGPMIAQRLAEVYTALAEGRDPEPGGLGSLATLLEEDAAYRASGRFEADRRHWLDKLADLPAVPALSSGTAVATSRFHRWSARLGERDAAALTEAALSHGTAVSGLMIAAVAAFVGRLTGAQEVVLGLAVTARTTPAARRTPGMVSNVLPLRLAVRPQTTFGELVGQVTREVGRLLVHQRYRYEDLRREVRGRLFGPVVNIMRFDYDLKFAGHAATAHPLSTGPIEDLSINLYDGSDGRGVRIDFDGHPELYGEAELADHHDRFLRCLTQIAQAGPDLRVGAIELLDEAERALLGDWGGAPRGVPGGTAVTLFEEQVRRRPEAVAVVAGDTEVTYAELNVRANRLAHHLIARGAGPDRCVGLSVPRSLDMVVAFLAILKSGAAYLPLDPDYPRDRLAVMLADAAPPIVVTCAAAGLLPPGAGAMDARTGEGLTDADAGAGSGGGGGGGGGAAGSRI</sequence>
<evidence type="ECO:0000313" key="4">
    <source>
        <dbReference type="EMBL" id="OUC86638.1"/>
    </source>
</evidence>
<dbReference type="InterPro" id="IPR023213">
    <property type="entry name" value="CAT-like_dom_sf"/>
</dbReference>
<dbReference type="SUPFAM" id="SSF56801">
    <property type="entry name" value="Acetyl-CoA synthetase-like"/>
    <property type="match status" value="1"/>
</dbReference>
<dbReference type="GO" id="GO:0005829">
    <property type="term" value="C:cytosol"/>
    <property type="evidence" value="ECO:0007669"/>
    <property type="project" value="TreeGrafter"/>
</dbReference>
<name>A0A243QWV7_9ACTN</name>
<dbReference type="PANTHER" id="PTHR45527:SF14">
    <property type="entry name" value="PLIPASTATIN SYNTHASE SUBUNIT B"/>
    <property type="match status" value="1"/>
</dbReference>
<dbReference type="PANTHER" id="PTHR45527">
    <property type="entry name" value="NONRIBOSOMAL PEPTIDE SYNTHETASE"/>
    <property type="match status" value="1"/>
</dbReference>
<accession>A0A243QWV7</accession>
<gene>
    <name evidence="4" type="ORF">CA984_38605</name>
</gene>
<dbReference type="InterPro" id="IPR001242">
    <property type="entry name" value="Condensation_dom"/>
</dbReference>
<dbReference type="AlphaFoldDB" id="A0A243QWV7"/>
<comment type="caution">
    <text evidence="4">The sequence shown here is derived from an EMBL/GenBank/DDBJ whole genome shotgun (WGS) entry which is preliminary data.</text>
</comment>
<dbReference type="Proteomes" id="UP000194761">
    <property type="component" value="Unassembled WGS sequence"/>
</dbReference>
<dbReference type="InterPro" id="IPR000873">
    <property type="entry name" value="AMP-dep_synth/lig_dom"/>
</dbReference>
<feature type="domain" description="AMP-dependent synthetase/ligase" evidence="2">
    <location>
        <begin position="430"/>
        <end position="529"/>
    </location>
</feature>
<proteinExistence type="predicted"/>
<evidence type="ECO:0000313" key="5">
    <source>
        <dbReference type="Proteomes" id="UP000194761"/>
    </source>
</evidence>